<dbReference type="RefSeq" id="WP_353473414.1">
    <property type="nucleotide sequence ID" value="NZ_CP123384.1"/>
</dbReference>
<feature type="compositionally biased region" description="Basic residues" evidence="3">
    <location>
        <begin position="1"/>
        <end position="11"/>
    </location>
</feature>
<keyword evidence="5" id="KW-0808">Transferase</keyword>
<reference evidence="5" key="1">
    <citation type="submission" date="2023-02" db="EMBL/GenBank/DDBJ databases">
        <title>Description and genomic characterization of Salipiger bruguierae sp. nov., isolated from the sediment of mangrove plant Bruguiera sexangula.</title>
        <authorList>
            <person name="Long M."/>
        </authorList>
    </citation>
    <scope>NUCLEOTIDE SEQUENCE</scope>
    <source>
        <strain evidence="5">H15</strain>
    </source>
</reference>
<keyword evidence="1" id="KW-0547">Nucleotide-binding</keyword>
<dbReference type="InterPro" id="IPR002586">
    <property type="entry name" value="CobQ/CobB/MinD/ParA_Nub-bd_dom"/>
</dbReference>
<dbReference type="InterPro" id="IPR005702">
    <property type="entry name" value="Wzc-like_C"/>
</dbReference>
<dbReference type="PANTHER" id="PTHR32309">
    <property type="entry name" value="TYROSINE-PROTEIN KINASE"/>
    <property type="match status" value="1"/>
</dbReference>
<accession>A0AAU8AID9</accession>
<protein>
    <submittedName>
        <fullName evidence="5">CpsD/CapB family tyrosine-protein kinase</fullName>
        <ecNumber evidence="5">2.7.10.2</ecNumber>
    </submittedName>
</protein>
<gene>
    <name evidence="5" type="ORF">PVT71_05050</name>
</gene>
<organism evidence="5">
    <name type="scientific">Alloyangia sp. H15</name>
    <dbReference type="NCBI Taxonomy" id="3029062"/>
    <lineage>
        <taxon>Bacteria</taxon>
        <taxon>Pseudomonadati</taxon>
        <taxon>Pseudomonadota</taxon>
        <taxon>Alphaproteobacteria</taxon>
        <taxon>Rhodobacterales</taxon>
        <taxon>Roseobacteraceae</taxon>
        <taxon>Alloyangia</taxon>
    </lineage>
</organism>
<dbReference type="AlphaFoldDB" id="A0AAU8AID9"/>
<keyword evidence="5" id="KW-0418">Kinase</keyword>
<feature type="compositionally biased region" description="Basic and acidic residues" evidence="3">
    <location>
        <begin position="25"/>
        <end position="39"/>
    </location>
</feature>
<sequence>MVERRKFRRRNRSDETPEDPPIAPLERREERLARRQADREAEEAALLEARRAEQLRAEQLRAEQLQAERRRAEAEAAQLELAATRARAVAEQPAPPSIAPVRPERVRASAPARPAPQAVAEAPPAEPRAAFRRPITHRTAPQAEALWDRLPVFDVDADHLDRNRIITASREDPAHAVFDVLRTRLTQALAEHGWTRVGITSPSKGCGKTFTAANLAISLSRQEGVRTLLMDLDLRNPSLHKVMGMRTPGAMGALLRGVISPESHLTRMGQNRVHAGQNIAFGFNEVVEPYAAELLSTPTTAEVITSIEARLQPDIMLFDLPPALYYDDVLAFRPQIDGVLLVVGGGLTTEKEIREVERRLGANTPLLGMVLNKAEGTDLKKYQY</sequence>
<dbReference type="PANTHER" id="PTHR32309:SF31">
    <property type="entry name" value="CAPSULAR EXOPOLYSACCHARIDE FAMILY"/>
    <property type="match status" value="1"/>
</dbReference>
<name>A0AAU8AID9_9RHOB</name>
<dbReference type="EMBL" id="CP123384">
    <property type="protein sequence ID" value="XCC94589.1"/>
    <property type="molecule type" value="Genomic_DNA"/>
</dbReference>
<keyword evidence="2" id="KW-0067">ATP-binding</keyword>
<evidence type="ECO:0000256" key="1">
    <source>
        <dbReference type="ARBA" id="ARBA00022741"/>
    </source>
</evidence>
<evidence type="ECO:0000259" key="4">
    <source>
        <dbReference type="Pfam" id="PF01656"/>
    </source>
</evidence>
<feature type="region of interest" description="Disordered" evidence="3">
    <location>
        <begin position="1"/>
        <end position="42"/>
    </location>
</feature>
<dbReference type="InterPro" id="IPR050445">
    <property type="entry name" value="Bact_polysacc_biosynth/exp"/>
</dbReference>
<dbReference type="SUPFAM" id="SSF52540">
    <property type="entry name" value="P-loop containing nucleoside triphosphate hydrolases"/>
    <property type="match status" value="1"/>
</dbReference>
<dbReference type="EC" id="2.7.10.2" evidence="5"/>
<dbReference type="CDD" id="cd05387">
    <property type="entry name" value="BY-kinase"/>
    <property type="match status" value="1"/>
</dbReference>
<dbReference type="GO" id="GO:0004715">
    <property type="term" value="F:non-membrane spanning protein tyrosine kinase activity"/>
    <property type="evidence" value="ECO:0007669"/>
    <property type="project" value="UniProtKB-EC"/>
</dbReference>
<proteinExistence type="predicted"/>
<dbReference type="Gene3D" id="3.40.50.300">
    <property type="entry name" value="P-loop containing nucleotide triphosphate hydrolases"/>
    <property type="match status" value="1"/>
</dbReference>
<evidence type="ECO:0000313" key="5">
    <source>
        <dbReference type="EMBL" id="XCC94589.1"/>
    </source>
</evidence>
<dbReference type="Pfam" id="PF01656">
    <property type="entry name" value="CbiA"/>
    <property type="match status" value="1"/>
</dbReference>
<dbReference type="InterPro" id="IPR027417">
    <property type="entry name" value="P-loop_NTPase"/>
</dbReference>
<evidence type="ECO:0000256" key="3">
    <source>
        <dbReference type="SAM" id="MobiDB-lite"/>
    </source>
</evidence>
<feature type="domain" description="CobQ/CobB/MinD/ParA nucleotide binding" evidence="4">
    <location>
        <begin position="199"/>
        <end position="380"/>
    </location>
</feature>
<evidence type="ECO:0000256" key="2">
    <source>
        <dbReference type="ARBA" id="ARBA00022840"/>
    </source>
</evidence>